<evidence type="ECO:0008006" key="8">
    <source>
        <dbReference type="Google" id="ProtNLM"/>
    </source>
</evidence>
<dbReference type="PANTHER" id="PTHR23501:SF55">
    <property type="entry name" value="SIDEROPHORE IRON TRANSPORTER, PUTATIVE (AFU_ORTHOLOGUE AFUA_3G03440)-RELATED"/>
    <property type="match status" value="1"/>
</dbReference>
<dbReference type="Gene3D" id="1.20.1250.20">
    <property type="entry name" value="MFS general substrate transporter like domains"/>
    <property type="match status" value="2"/>
</dbReference>
<accession>A0ABR3PLN6</accession>
<protein>
    <recommendedName>
        <fullName evidence="8">Siderophore iron transporter mirB</fullName>
    </recommendedName>
</protein>
<evidence type="ECO:0000313" key="6">
    <source>
        <dbReference type="EMBL" id="KAL1307032.1"/>
    </source>
</evidence>
<dbReference type="PANTHER" id="PTHR23501">
    <property type="entry name" value="MAJOR FACILITATOR SUPERFAMILY"/>
    <property type="match status" value="1"/>
</dbReference>
<feature type="transmembrane region" description="Helical" evidence="5">
    <location>
        <begin position="118"/>
        <end position="136"/>
    </location>
</feature>
<feature type="transmembrane region" description="Helical" evidence="5">
    <location>
        <begin position="237"/>
        <end position="257"/>
    </location>
</feature>
<evidence type="ECO:0000256" key="3">
    <source>
        <dbReference type="ARBA" id="ARBA00022989"/>
    </source>
</evidence>
<dbReference type="GeneID" id="95979356"/>
<evidence type="ECO:0000256" key="2">
    <source>
        <dbReference type="ARBA" id="ARBA00022692"/>
    </source>
</evidence>
<comment type="caution">
    <text evidence="6">The sequence shown here is derived from an EMBL/GenBank/DDBJ whole genome shotgun (WGS) entry which is preliminary data.</text>
</comment>
<feature type="transmembrane region" description="Helical" evidence="5">
    <location>
        <begin position="80"/>
        <end position="98"/>
    </location>
</feature>
<keyword evidence="7" id="KW-1185">Reference proteome</keyword>
<comment type="subcellular location">
    <subcellularLocation>
        <location evidence="1">Membrane</location>
        <topology evidence="1">Multi-pass membrane protein</topology>
    </subcellularLocation>
</comment>
<dbReference type="Proteomes" id="UP001562354">
    <property type="component" value="Unassembled WGS sequence"/>
</dbReference>
<dbReference type="SUPFAM" id="SSF103473">
    <property type="entry name" value="MFS general substrate transporter"/>
    <property type="match status" value="2"/>
</dbReference>
<feature type="transmembrane region" description="Helical" evidence="5">
    <location>
        <begin position="492"/>
        <end position="514"/>
    </location>
</feature>
<feature type="transmembrane region" description="Helical" evidence="5">
    <location>
        <begin position="428"/>
        <end position="447"/>
    </location>
</feature>
<keyword evidence="4 5" id="KW-0472">Membrane</keyword>
<evidence type="ECO:0000256" key="4">
    <source>
        <dbReference type="ARBA" id="ARBA00023136"/>
    </source>
</evidence>
<dbReference type="InterPro" id="IPR036259">
    <property type="entry name" value="MFS_trans_sf"/>
</dbReference>
<feature type="transmembrane region" description="Helical" evidence="5">
    <location>
        <begin position="395"/>
        <end position="416"/>
    </location>
</feature>
<feature type="transmembrane region" description="Helical" evidence="5">
    <location>
        <begin position="171"/>
        <end position="195"/>
    </location>
</feature>
<evidence type="ECO:0000313" key="7">
    <source>
        <dbReference type="Proteomes" id="UP001562354"/>
    </source>
</evidence>
<evidence type="ECO:0000256" key="5">
    <source>
        <dbReference type="SAM" id="Phobius"/>
    </source>
</evidence>
<gene>
    <name evidence="6" type="ORF">AAFC00_005657</name>
</gene>
<dbReference type="Pfam" id="PF07690">
    <property type="entry name" value="MFS_1"/>
    <property type="match status" value="1"/>
</dbReference>
<keyword evidence="2 5" id="KW-0812">Transmembrane</keyword>
<feature type="transmembrane region" description="Helical" evidence="5">
    <location>
        <begin position="148"/>
        <end position="165"/>
    </location>
</feature>
<reference evidence="6 7" key="1">
    <citation type="submission" date="2024-07" db="EMBL/GenBank/DDBJ databases">
        <title>Draft sequence of the Neodothiora populina.</title>
        <authorList>
            <person name="Drown D.D."/>
            <person name="Schuette U.S."/>
            <person name="Buechlein A.B."/>
            <person name="Rusch D.R."/>
            <person name="Winton L.W."/>
            <person name="Adams G.A."/>
        </authorList>
    </citation>
    <scope>NUCLEOTIDE SEQUENCE [LARGE SCALE GENOMIC DNA]</scope>
    <source>
        <strain evidence="6 7">CPC 39397</strain>
    </source>
</reference>
<sequence length="602" mass="65880">MKSLSAWHQRLAQPGPASVTENGSHLAGDHDIISADRLTKLDTKLPEEVVDQAAALDLPNEHAQAGVKQAEAITLSWTKWSLGSAYILMFLLYFINAFQSSITSNLSAYVTSGFESHSLIPVINVVSSIMGAVTYMPLAKILNLCDRSIGFVVMITFATIGLILSATCNDIGTYCAAQVFYSIGFTGMTFSIDVITADTSTLRDRGLAYAFTSSPYIITAFAGASASEHFYEFNWRWAYGCFAIILPVIAAIFFGVLRFNRHKAKKNGIWPARVRSHRTLMQSIIFYTMEFDLLGVFLLAAGLALFLLPFTLAGDSADDWASAHIIVMLVLGIACLLSFGLAERYIAPVPFLPWEILASRTVLGACLLDATYQIAYYCWNDFFTSYLQVVFGQSIATAGYINNIFDVVSGVWLFAVGFAIKKTARFRWLLLGAVPLYLLGSGLMIYFRKPHFSVGYTIMCQIFIAFAGGTMIICQQVAVMSAADHNNVASSLAFLGVFGNSGGAVGSSISGAIWTHTFGPALQRYLPDELKPDWESIYDDITVQLSYEKGTAARDAIIQAYAYAQTKMLIAGTAIMALSLGFMFLIRDVKLTKDMQTKGVLF</sequence>
<dbReference type="RefSeq" id="XP_069203304.1">
    <property type="nucleotide sequence ID" value="XM_069345471.1"/>
</dbReference>
<feature type="transmembrane region" description="Helical" evidence="5">
    <location>
        <begin position="207"/>
        <end position="225"/>
    </location>
</feature>
<name>A0ABR3PLN6_9PEZI</name>
<feature type="transmembrane region" description="Helical" evidence="5">
    <location>
        <begin position="284"/>
        <end position="308"/>
    </location>
</feature>
<evidence type="ECO:0000256" key="1">
    <source>
        <dbReference type="ARBA" id="ARBA00004141"/>
    </source>
</evidence>
<feature type="transmembrane region" description="Helical" evidence="5">
    <location>
        <begin position="568"/>
        <end position="586"/>
    </location>
</feature>
<organism evidence="6 7">
    <name type="scientific">Neodothiora populina</name>
    <dbReference type="NCBI Taxonomy" id="2781224"/>
    <lineage>
        <taxon>Eukaryota</taxon>
        <taxon>Fungi</taxon>
        <taxon>Dikarya</taxon>
        <taxon>Ascomycota</taxon>
        <taxon>Pezizomycotina</taxon>
        <taxon>Dothideomycetes</taxon>
        <taxon>Dothideomycetidae</taxon>
        <taxon>Dothideales</taxon>
        <taxon>Dothioraceae</taxon>
        <taxon>Neodothiora</taxon>
    </lineage>
</organism>
<feature type="transmembrane region" description="Helical" evidence="5">
    <location>
        <begin position="354"/>
        <end position="375"/>
    </location>
</feature>
<proteinExistence type="predicted"/>
<keyword evidence="3 5" id="KW-1133">Transmembrane helix</keyword>
<dbReference type="InterPro" id="IPR011701">
    <property type="entry name" value="MFS"/>
</dbReference>
<feature type="transmembrane region" description="Helical" evidence="5">
    <location>
        <begin position="320"/>
        <end position="342"/>
    </location>
</feature>
<feature type="transmembrane region" description="Helical" evidence="5">
    <location>
        <begin position="453"/>
        <end position="480"/>
    </location>
</feature>
<dbReference type="EMBL" id="JBFMKM010000004">
    <property type="protein sequence ID" value="KAL1307032.1"/>
    <property type="molecule type" value="Genomic_DNA"/>
</dbReference>